<dbReference type="CDD" id="cd04301">
    <property type="entry name" value="NAT_SF"/>
    <property type="match status" value="1"/>
</dbReference>
<feature type="domain" description="N-acetyltransferase" evidence="3">
    <location>
        <begin position="1"/>
        <end position="146"/>
    </location>
</feature>
<dbReference type="OrthoDB" id="9796171at2"/>
<keyword evidence="1 4" id="KW-0808">Transferase</keyword>
<dbReference type="PANTHER" id="PTHR43877:SF2">
    <property type="entry name" value="AMINOALKYLPHOSPHONATE N-ACETYLTRANSFERASE-RELATED"/>
    <property type="match status" value="1"/>
</dbReference>
<gene>
    <name evidence="4" type="ORF">FN960_10100</name>
</gene>
<protein>
    <submittedName>
        <fullName evidence="4">GNAT family N-acetyltransferase</fullName>
    </submittedName>
</protein>
<dbReference type="Gene3D" id="3.40.630.30">
    <property type="match status" value="1"/>
</dbReference>
<dbReference type="Proteomes" id="UP000318521">
    <property type="component" value="Unassembled WGS sequence"/>
</dbReference>
<dbReference type="InterPro" id="IPR016181">
    <property type="entry name" value="Acyl_CoA_acyltransferase"/>
</dbReference>
<sequence length="148" mass="16534">MNVRTWTIQIVSSQQELEHAYAVRQHVFVKEQGVAAELERDKEDANATHFVLYDQKTPSGAGRFRIIGSDAKIERVCIIKSLRGSGAGAALMQAIEQEAFAQGLQRVRLNAQLHASEFYHHLGYTTCSDEFMDAGIPHVTMEKMLATN</sequence>
<evidence type="ECO:0000313" key="4">
    <source>
        <dbReference type="EMBL" id="TSB46697.1"/>
    </source>
</evidence>
<dbReference type="AlphaFoldDB" id="A0A553ZZ16"/>
<evidence type="ECO:0000256" key="1">
    <source>
        <dbReference type="ARBA" id="ARBA00022679"/>
    </source>
</evidence>
<reference evidence="4 5" key="1">
    <citation type="submission" date="2019-07" db="EMBL/GenBank/DDBJ databases">
        <authorList>
            <person name="Park Y.J."/>
            <person name="Jeong S.E."/>
            <person name="Jung H.S."/>
        </authorList>
    </citation>
    <scope>NUCLEOTIDE SEQUENCE [LARGE SCALE GENOMIC DNA]</scope>
    <source>
        <strain evidence="5">P16(2019)</strain>
    </source>
</reference>
<keyword evidence="2" id="KW-0012">Acyltransferase</keyword>
<dbReference type="Pfam" id="PF13673">
    <property type="entry name" value="Acetyltransf_10"/>
    <property type="match status" value="1"/>
</dbReference>
<name>A0A553ZZ16_9BACI</name>
<dbReference type="SUPFAM" id="SSF55729">
    <property type="entry name" value="Acyl-CoA N-acyltransferases (Nat)"/>
    <property type="match status" value="1"/>
</dbReference>
<dbReference type="GO" id="GO:0016747">
    <property type="term" value="F:acyltransferase activity, transferring groups other than amino-acyl groups"/>
    <property type="evidence" value="ECO:0007669"/>
    <property type="project" value="InterPro"/>
</dbReference>
<evidence type="ECO:0000313" key="5">
    <source>
        <dbReference type="Proteomes" id="UP000318521"/>
    </source>
</evidence>
<dbReference type="InterPro" id="IPR000182">
    <property type="entry name" value="GNAT_dom"/>
</dbReference>
<organism evidence="4 5">
    <name type="scientific">Alkalicoccobacillus porphyridii</name>
    <dbReference type="NCBI Taxonomy" id="2597270"/>
    <lineage>
        <taxon>Bacteria</taxon>
        <taxon>Bacillati</taxon>
        <taxon>Bacillota</taxon>
        <taxon>Bacilli</taxon>
        <taxon>Bacillales</taxon>
        <taxon>Bacillaceae</taxon>
        <taxon>Alkalicoccobacillus</taxon>
    </lineage>
</organism>
<dbReference type="PROSITE" id="PS51186">
    <property type="entry name" value="GNAT"/>
    <property type="match status" value="1"/>
</dbReference>
<comment type="caution">
    <text evidence="4">The sequence shown here is derived from an EMBL/GenBank/DDBJ whole genome shotgun (WGS) entry which is preliminary data.</text>
</comment>
<evidence type="ECO:0000259" key="3">
    <source>
        <dbReference type="PROSITE" id="PS51186"/>
    </source>
</evidence>
<accession>A0A553ZZ16</accession>
<proteinExistence type="predicted"/>
<dbReference type="InterPro" id="IPR050832">
    <property type="entry name" value="Bact_Acetyltransf"/>
</dbReference>
<dbReference type="RefSeq" id="WP_143848592.1">
    <property type="nucleotide sequence ID" value="NZ_VLXZ01000005.1"/>
</dbReference>
<evidence type="ECO:0000256" key="2">
    <source>
        <dbReference type="ARBA" id="ARBA00023315"/>
    </source>
</evidence>
<dbReference type="PANTHER" id="PTHR43877">
    <property type="entry name" value="AMINOALKYLPHOSPHONATE N-ACETYLTRANSFERASE-RELATED-RELATED"/>
    <property type="match status" value="1"/>
</dbReference>
<keyword evidence="5" id="KW-1185">Reference proteome</keyword>
<dbReference type="EMBL" id="VLXZ01000005">
    <property type="protein sequence ID" value="TSB46697.1"/>
    <property type="molecule type" value="Genomic_DNA"/>
</dbReference>